<accession>A0AA38TY21</accession>
<organism evidence="3 4">
    <name type="scientific">Centaurea solstitialis</name>
    <name type="common">yellow star-thistle</name>
    <dbReference type="NCBI Taxonomy" id="347529"/>
    <lineage>
        <taxon>Eukaryota</taxon>
        <taxon>Viridiplantae</taxon>
        <taxon>Streptophyta</taxon>
        <taxon>Embryophyta</taxon>
        <taxon>Tracheophyta</taxon>
        <taxon>Spermatophyta</taxon>
        <taxon>Magnoliopsida</taxon>
        <taxon>eudicotyledons</taxon>
        <taxon>Gunneridae</taxon>
        <taxon>Pentapetalae</taxon>
        <taxon>asterids</taxon>
        <taxon>campanulids</taxon>
        <taxon>Asterales</taxon>
        <taxon>Asteraceae</taxon>
        <taxon>Carduoideae</taxon>
        <taxon>Cardueae</taxon>
        <taxon>Centaureinae</taxon>
        <taxon>Centaurea</taxon>
    </lineage>
</organism>
<comment type="caution">
    <text evidence="3">The sequence shown here is derived from an EMBL/GenBank/DDBJ whole genome shotgun (WGS) entry which is preliminary data.</text>
</comment>
<dbReference type="AlphaFoldDB" id="A0AA38TY21"/>
<sequence length="223" mass="26300">MLVNFLPSLEGMEDNELFTNIMALGILISTTILNLYIDQETTYRNLHAFLEINVLEAKYQKLHKLESDLKKKKLSVKELTCRVKRYWIMVETGDPRFVLACSPFSFASRLIYVIFAAFLFRLFVAMSVFPHFFGMSIDTWSLIIIYTVQFFGIVICSIAPIFRCFTTATYFNPTIGWSIKRINMFRVKKHWTQRLQQWKDIYIVSYRFSLVTKGFSTELVQWL</sequence>
<feature type="transmembrane region" description="Helical" evidence="2">
    <location>
        <begin position="110"/>
        <end position="133"/>
    </location>
</feature>
<dbReference type="PANTHER" id="PTHR35307:SF12">
    <property type="match status" value="1"/>
</dbReference>
<keyword evidence="2" id="KW-0472">Membrane</keyword>
<keyword evidence="2" id="KW-1133">Transmembrane helix</keyword>
<feature type="transmembrane region" description="Helical" evidence="2">
    <location>
        <begin position="139"/>
        <end position="162"/>
    </location>
</feature>
<evidence type="ECO:0000313" key="4">
    <source>
        <dbReference type="Proteomes" id="UP001172457"/>
    </source>
</evidence>
<name>A0AA38TY21_9ASTR</name>
<evidence type="ECO:0000256" key="2">
    <source>
        <dbReference type="SAM" id="Phobius"/>
    </source>
</evidence>
<proteinExistence type="predicted"/>
<keyword evidence="4" id="KW-1185">Reference proteome</keyword>
<feature type="transmembrane region" description="Helical" evidence="2">
    <location>
        <begin position="17"/>
        <end position="37"/>
    </location>
</feature>
<keyword evidence="1" id="KW-0175">Coiled coil</keyword>
<evidence type="ECO:0000313" key="3">
    <source>
        <dbReference type="EMBL" id="KAJ9558848.1"/>
    </source>
</evidence>
<gene>
    <name evidence="3" type="ORF">OSB04_013462</name>
</gene>
<reference evidence="3" key="1">
    <citation type="submission" date="2023-03" db="EMBL/GenBank/DDBJ databases">
        <title>Chromosome-scale reference genome and RAD-based genetic map of yellow starthistle (Centaurea solstitialis) reveal putative structural variation and QTLs associated with invader traits.</title>
        <authorList>
            <person name="Reatini B."/>
            <person name="Cang F.A."/>
            <person name="Jiang Q."/>
            <person name="Mckibben M.T.W."/>
            <person name="Barker M.S."/>
            <person name="Rieseberg L.H."/>
            <person name="Dlugosch K.M."/>
        </authorList>
    </citation>
    <scope>NUCLEOTIDE SEQUENCE</scope>
    <source>
        <strain evidence="3">CAN-66</strain>
        <tissue evidence="3">Leaf</tissue>
    </source>
</reference>
<protein>
    <submittedName>
        <fullName evidence="3">Uncharacterized protein</fullName>
    </submittedName>
</protein>
<feature type="coiled-coil region" evidence="1">
    <location>
        <begin position="52"/>
        <end position="82"/>
    </location>
</feature>
<dbReference type="Proteomes" id="UP001172457">
    <property type="component" value="Chromosome 3"/>
</dbReference>
<dbReference type="PANTHER" id="PTHR35307">
    <property type="entry name" value="PROTEIN, PUTATIVE-RELATED"/>
    <property type="match status" value="1"/>
</dbReference>
<evidence type="ECO:0000256" key="1">
    <source>
        <dbReference type="SAM" id="Coils"/>
    </source>
</evidence>
<dbReference type="EMBL" id="JARYMX010000003">
    <property type="protein sequence ID" value="KAJ9558848.1"/>
    <property type="molecule type" value="Genomic_DNA"/>
</dbReference>
<keyword evidence="2" id="KW-0812">Transmembrane</keyword>